<feature type="coiled-coil region" evidence="1">
    <location>
        <begin position="165"/>
        <end position="199"/>
    </location>
</feature>
<dbReference type="Proteomes" id="UP000198397">
    <property type="component" value="Unassembled WGS sequence"/>
</dbReference>
<dbReference type="RefSeq" id="WP_143420355.1">
    <property type="nucleotide sequence ID" value="NZ_FZNQ01000004.1"/>
</dbReference>
<evidence type="ECO:0000313" key="4">
    <source>
        <dbReference type="Proteomes" id="UP000198397"/>
    </source>
</evidence>
<sequence>MSKKVQIYWDSFGPAINKSVSVAELEEYKEKGWKVAGGQTHGGREVAELSKQEAFEIVGTKPDPNSETVAELQEAQEVFSRRGGVWEEFAQEELGATPEKEEKSLDSMWQEARSDFEDMVDEAREKEKEERIEKLKEEYGDVLLPDHLSKPIGEMTGEEYLKLQNEIEDTSYAELEEELEAEIREIEGLETEEAEANEEESTPDLDEEVIEEMEAAWTHRSNSAWATSLAELKPNGEADKTHVEKDGKKATVTTRDSQLKQELLNKAEEYPDLVDITELSNGDFISADIEDRLEIL</sequence>
<protein>
    <submittedName>
        <fullName evidence="3">Uncharacterized protein</fullName>
    </submittedName>
</protein>
<proteinExistence type="predicted"/>
<evidence type="ECO:0000256" key="1">
    <source>
        <dbReference type="SAM" id="Coils"/>
    </source>
</evidence>
<organism evidence="3 4">
    <name type="scientific">Halorubrum vacuolatum</name>
    <name type="common">Natronobacterium vacuolatum</name>
    <dbReference type="NCBI Taxonomy" id="63740"/>
    <lineage>
        <taxon>Archaea</taxon>
        <taxon>Methanobacteriati</taxon>
        <taxon>Methanobacteriota</taxon>
        <taxon>Stenosarchaea group</taxon>
        <taxon>Halobacteria</taxon>
        <taxon>Halobacteriales</taxon>
        <taxon>Haloferacaceae</taxon>
        <taxon>Halorubrum</taxon>
    </lineage>
</organism>
<feature type="region of interest" description="Disordered" evidence="2">
    <location>
        <begin position="234"/>
        <end position="255"/>
    </location>
</feature>
<gene>
    <name evidence="3" type="ORF">SAMN06264855_104227</name>
</gene>
<evidence type="ECO:0000256" key="2">
    <source>
        <dbReference type="SAM" id="MobiDB-lite"/>
    </source>
</evidence>
<keyword evidence="4" id="KW-1185">Reference proteome</keyword>
<keyword evidence="1" id="KW-0175">Coiled coil</keyword>
<feature type="compositionally biased region" description="Basic and acidic residues" evidence="2">
    <location>
        <begin position="234"/>
        <end position="249"/>
    </location>
</feature>
<evidence type="ECO:0000313" key="3">
    <source>
        <dbReference type="EMBL" id="SNR39420.1"/>
    </source>
</evidence>
<name>A0A238VYN0_HALVU</name>
<dbReference type="EMBL" id="FZNQ01000004">
    <property type="protein sequence ID" value="SNR39420.1"/>
    <property type="molecule type" value="Genomic_DNA"/>
</dbReference>
<reference evidence="3 4" key="1">
    <citation type="submission" date="2017-06" db="EMBL/GenBank/DDBJ databases">
        <authorList>
            <person name="Kim H.J."/>
            <person name="Triplett B.A."/>
        </authorList>
    </citation>
    <scope>NUCLEOTIDE SEQUENCE [LARGE SCALE GENOMIC DNA]</scope>
    <source>
        <strain evidence="3 4">DSM 8800</strain>
    </source>
</reference>
<accession>A0A238VYN0</accession>
<dbReference type="AlphaFoldDB" id="A0A238VYN0"/>